<dbReference type="STRING" id="1434701.SAMN05443634_107233"/>
<evidence type="ECO:0000313" key="2">
    <source>
        <dbReference type="EMBL" id="GGE86641.1"/>
    </source>
</evidence>
<dbReference type="InterPro" id="IPR001538">
    <property type="entry name" value="Man6P_isomerase-2_C"/>
</dbReference>
<feature type="domain" description="Mannose-6-phosphate isomerase type II C-terminal" evidence="1">
    <location>
        <begin position="6"/>
        <end position="108"/>
    </location>
</feature>
<organism evidence="3 4">
    <name type="scientific">Chishuiella changwenlii</name>
    <dbReference type="NCBI Taxonomy" id="1434701"/>
    <lineage>
        <taxon>Bacteria</taxon>
        <taxon>Pseudomonadati</taxon>
        <taxon>Bacteroidota</taxon>
        <taxon>Flavobacteriia</taxon>
        <taxon>Flavobacteriales</taxon>
        <taxon>Weeksellaceae</taxon>
        <taxon>Chishuiella</taxon>
    </lineage>
</organism>
<accession>A0A1M6ZAM3</accession>
<name>A0A1M6ZAM3_9FLAO</name>
<dbReference type="EMBL" id="FRBH01000007">
    <property type="protein sequence ID" value="SHL27423.1"/>
    <property type="molecule type" value="Genomic_DNA"/>
</dbReference>
<sequence length="116" mass="13642">MEIGNRPWGSYYVLEDTDFYKLKRIEVNIGGRLSYQYHNHRAEVWTIVQGKALVTLDDKDYEYKAGEVVIIPLKAKHRIKNIGDETLIFIEVQHGTYFGEEDIVRIEDDYNRSSED</sequence>
<dbReference type="InterPro" id="IPR011051">
    <property type="entry name" value="RmlC_Cupin_sf"/>
</dbReference>
<dbReference type="InterPro" id="IPR051161">
    <property type="entry name" value="Mannose-6P_isomerase_type2"/>
</dbReference>
<reference evidence="2" key="5">
    <citation type="submission" date="2024-05" db="EMBL/GenBank/DDBJ databases">
        <authorList>
            <person name="Sun Q."/>
            <person name="Zhou Y."/>
        </authorList>
    </citation>
    <scope>NUCLEOTIDE SEQUENCE</scope>
    <source>
        <strain evidence="2">CGMCC 1.12707</strain>
    </source>
</reference>
<dbReference type="GO" id="GO:0005976">
    <property type="term" value="P:polysaccharide metabolic process"/>
    <property type="evidence" value="ECO:0007669"/>
    <property type="project" value="InterPro"/>
</dbReference>
<reference evidence="3" key="3">
    <citation type="submission" date="2016-11" db="EMBL/GenBank/DDBJ databases">
        <authorList>
            <person name="Jaros S."/>
            <person name="Januszkiewicz K."/>
            <person name="Wedrychowicz H."/>
        </authorList>
    </citation>
    <scope>NUCLEOTIDE SEQUENCE [LARGE SCALE GENOMIC DNA]</scope>
    <source>
        <strain evidence="3">DSM 27989</strain>
    </source>
</reference>
<proteinExistence type="predicted"/>
<evidence type="ECO:0000313" key="5">
    <source>
        <dbReference type="Proteomes" id="UP000650994"/>
    </source>
</evidence>
<dbReference type="AlphaFoldDB" id="A0A1M6ZAM3"/>
<evidence type="ECO:0000313" key="3">
    <source>
        <dbReference type="EMBL" id="SHL27423.1"/>
    </source>
</evidence>
<dbReference type="Proteomes" id="UP000184120">
    <property type="component" value="Unassembled WGS sequence"/>
</dbReference>
<reference evidence="4" key="2">
    <citation type="submission" date="2016-11" db="EMBL/GenBank/DDBJ databases">
        <authorList>
            <person name="Varghese N."/>
            <person name="Submissions S."/>
        </authorList>
    </citation>
    <scope>NUCLEOTIDE SEQUENCE [LARGE SCALE GENOMIC DNA]</scope>
    <source>
        <strain evidence="4">DSM 27989</strain>
    </source>
</reference>
<dbReference type="GO" id="GO:0016853">
    <property type="term" value="F:isomerase activity"/>
    <property type="evidence" value="ECO:0007669"/>
    <property type="project" value="UniProtKB-KW"/>
</dbReference>
<dbReference type="Gene3D" id="2.60.120.10">
    <property type="entry name" value="Jelly Rolls"/>
    <property type="match status" value="1"/>
</dbReference>
<dbReference type="GO" id="GO:0009298">
    <property type="term" value="P:GDP-mannose biosynthetic process"/>
    <property type="evidence" value="ECO:0007669"/>
    <property type="project" value="TreeGrafter"/>
</dbReference>
<dbReference type="InterPro" id="IPR014710">
    <property type="entry name" value="RmlC-like_jellyroll"/>
</dbReference>
<dbReference type="RefSeq" id="WP_072932440.1">
    <property type="nucleotide sequence ID" value="NZ_BMFL01000001.1"/>
</dbReference>
<keyword evidence="3" id="KW-0413">Isomerase</keyword>
<dbReference type="Pfam" id="PF01050">
    <property type="entry name" value="MannoseP_isomer"/>
    <property type="match status" value="1"/>
</dbReference>
<keyword evidence="5" id="KW-1185">Reference proteome</keyword>
<dbReference type="CDD" id="cd02213">
    <property type="entry name" value="cupin_PMI_typeII_C"/>
    <property type="match status" value="1"/>
</dbReference>
<dbReference type="Proteomes" id="UP000650994">
    <property type="component" value="Unassembled WGS sequence"/>
</dbReference>
<evidence type="ECO:0000259" key="1">
    <source>
        <dbReference type="Pfam" id="PF01050"/>
    </source>
</evidence>
<dbReference type="SUPFAM" id="SSF51182">
    <property type="entry name" value="RmlC-like cupins"/>
    <property type="match status" value="1"/>
</dbReference>
<dbReference type="EMBL" id="BMFL01000001">
    <property type="protein sequence ID" value="GGE86641.1"/>
    <property type="molecule type" value="Genomic_DNA"/>
</dbReference>
<dbReference type="PANTHER" id="PTHR46390:SF1">
    <property type="entry name" value="MANNOSE-1-PHOSPHATE GUANYLYLTRANSFERASE"/>
    <property type="match status" value="1"/>
</dbReference>
<reference evidence="5" key="4">
    <citation type="journal article" date="2019" name="Int. J. Syst. Evol. Microbiol.">
        <title>The Global Catalogue of Microorganisms (GCM) 10K type strain sequencing project: providing services to taxonomists for standard genome sequencing and annotation.</title>
        <authorList>
            <consortium name="The Broad Institute Genomics Platform"/>
            <consortium name="The Broad Institute Genome Sequencing Center for Infectious Disease"/>
            <person name="Wu L."/>
            <person name="Ma J."/>
        </authorList>
    </citation>
    <scope>NUCLEOTIDE SEQUENCE [LARGE SCALE GENOMIC DNA]</scope>
    <source>
        <strain evidence="5">CGMCC 1.12707</strain>
    </source>
</reference>
<dbReference type="OrthoDB" id="9806359at2"/>
<gene>
    <name evidence="2" type="ORF">GCM10010984_00580</name>
    <name evidence="3" type="ORF">SAMN05443634_107233</name>
</gene>
<dbReference type="GO" id="GO:0004475">
    <property type="term" value="F:mannose-1-phosphate guanylyltransferase (GTP) activity"/>
    <property type="evidence" value="ECO:0007669"/>
    <property type="project" value="TreeGrafter"/>
</dbReference>
<dbReference type="PANTHER" id="PTHR46390">
    <property type="entry name" value="MANNOSE-1-PHOSPHATE GUANYLYLTRANSFERASE"/>
    <property type="match status" value="1"/>
</dbReference>
<evidence type="ECO:0000313" key="4">
    <source>
        <dbReference type="Proteomes" id="UP000184120"/>
    </source>
</evidence>
<reference evidence="2" key="1">
    <citation type="journal article" date="2014" name="Int. J. Syst. Evol. Microbiol.">
        <title>Complete genome of a new Firmicutes species belonging to the dominant human colonic microbiota ('Ruminococcus bicirculans') reveals two chromosomes and a selective capacity to utilize plant glucans.</title>
        <authorList>
            <consortium name="NISC Comparative Sequencing Program"/>
            <person name="Wegmann U."/>
            <person name="Louis P."/>
            <person name="Goesmann A."/>
            <person name="Henrissat B."/>
            <person name="Duncan S.H."/>
            <person name="Flint H.J."/>
        </authorList>
    </citation>
    <scope>NUCLEOTIDE SEQUENCE</scope>
    <source>
        <strain evidence="2">CGMCC 1.12707</strain>
    </source>
</reference>
<protein>
    <submittedName>
        <fullName evidence="3">Mannose-6-phosphate isomerase</fullName>
    </submittedName>
</protein>